<dbReference type="Pfam" id="PF12768">
    <property type="entry name" value="Rax2"/>
    <property type="match status" value="1"/>
</dbReference>
<dbReference type="GeneID" id="20672251"/>
<evidence type="ECO:0000313" key="6">
    <source>
        <dbReference type="Proteomes" id="UP000030671"/>
    </source>
</evidence>
<dbReference type="InterPro" id="IPR048265">
    <property type="entry name" value="Rax2-like_third"/>
</dbReference>
<dbReference type="PROSITE" id="PS50002">
    <property type="entry name" value="SH3"/>
    <property type="match status" value="1"/>
</dbReference>
<dbReference type="Proteomes" id="UP000030671">
    <property type="component" value="Unassembled WGS sequence"/>
</dbReference>
<feature type="domain" description="SH3" evidence="4">
    <location>
        <begin position="1337"/>
        <end position="1394"/>
    </location>
</feature>
<dbReference type="HOGENOM" id="CLU_005863_1_0_1"/>
<keyword evidence="3" id="KW-0472">Membrane</keyword>
<dbReference type="SUPFAM" id="SSF50965">
    <property type="entry name" value="Galactose oxidase, central domain"/>
    <property type="match status" value="1"/>
</dbReference>
<sequence>MGKVGLAGAFAGLDLFDNSSTPVAFDSSTSTLLSRSADGALSRLGSTNSGGKIEAGCALGSTFYFAGSFSSIGDVSASNLASYDPSSASFSALGSNGPNGDVHSLFCDEANSKVWAGGQFTSPSPSVAVWDTKASSWSAPPFGGLSGAAAEVRSITANSSASSLFFSGSFLTSFQGSSLNTTNNPNVPFSSGATPFSSSLVPVPLQNAEVEGAPSSTNPQFSDIKSILCPSGSDGPGNTWLAADGNSAQITVRTFQSTSASGIRLGNTFLNGQGTTGFSVTSIPDNTVQQLHYVDPTTGENKTCTGTCPLSTNPAVPYQDFTFDNTLTLTGVQVTLSEWQGAGPGLHIFQLLSSGAFASSIESQNVVSCFAPAASNASHTGDWTEKDVNTNIPGTTQSILVSEVDVGTAPANAPSFTWQPYVSASGQYDINLFIPGCTNFQDCALRTSVKVVVFPGGGQQPWVTTVPQTNTDDTTQLVYRGSVVPSSPDFVATVSMTLADNPVGSGQDGKYELVADRVQLVLTSANATANSNGTNGVNGRNGFGFFEWPLSSSSTANATGTLDNSTETSLDNIGFDLFNVLGGSTGLTSTTKDEIAAVAHHASGTVILGGTFSLSSPSASNIVLFKNGALTALSGGGLNGPVTSLVLDGDKLFVGGSFTNTAASTSQGTLRGIAMYDVQQDQWSALQAGVNGAVTSLSFSDGQIQAAGNFTTLLSASGSDVGSESAGIAVWNVSSNAWANSGGFLIGSMTFVGNGTAPSKGQLQSQFVAGNVVSSLKIGASGFVMLQNGGSDGVPQVTPLGVELDGLPSSTSATATRRRRGAVHARSGATAWISHVKLPALFSRQSSSSLAPLPSTPAALAPAVLAGTFWTNSSTSEEVVIIGGNFSFTSGTTQASGVALYNPTSGTLAPLQGAQINGTVRALLVANGMLFVGGEFTLPGTSANGLAVYDLTQQQWDTSNVQALQASSGSSVVVRSLTTSMAKANTVIVAGSFTQAGSLTCRAVCSLDTSSKQWNVLGNGIQGEVTSVSYAGSNQDVLVAAGSISLSGNTPNNVVEFVFANSTWAALGGSSDLPGPVTAVEVNNLNASSIFAAGRSFDGTSSFLYFWNGASWASLGSTLQGATNVSQLAMVPLQDTHSANGIIESDRMLLVSGSLSDSSFGNASSALFDGQTFIPYIISSSSSGTPGAISSLFTSLASFSFAQHHFLATGVVILISIAIAAGVVFLLVLIGILWTLFSRRDDALNKFDVNAVEEDDDSAQHRPSSLLAHITAATRTTITGLQNPFDNFNSEKEEEMATAGAATSTVGHDPFSGPDASNYIRAETPSDAIAGMGGEEDAGRPAHARYSFDGAGEGELPLSEGQDLEILDDRDHSWWYARDPRSGAEGVVPAAYLY</sequence>
<dbReference type="EMBL" id="KI925459">
    <property type="protein sequence ID" value="ETW81035.1"/>
    <property type="molecule type" value="Genomic_DNA"/>
</dbReference>
<dbReference type="Gene3D" id="2.30.30.40">
    <property type="entry name" value="SH3 Domains"/>
    <property type="match status" value="1"/>
</dbReference>
<gene>
    <name evidence="5" type="ORF">HETIRDRAFT_385738</name>
</gene>
<keyword evidence="6" id="KW-1185">Reference proteome</keyword>
<dbReference type="SMART" id="SM00326">
    <property type="entry name" value="SH3"/>
    <property type="match status" value="1"/>
</dbReference>
<evidence type="ECO:0000256" key="1">
    <source>
        <dbReference type="ARBA" id="ARBA00022443"/>
    </source>
</evidence>
<accession>W4K6R4</accession>
<dbReference type="PANTHER" id="PTHR31778:SF2">
    <property type="entry name" value="BUD SITE SELECTION PROTEIN RAX2"/>
    <property type="match status" value="1"/>
</dbReference>
<keyword evidence="3" id="KW-0812">Transmembrane</keyword>
<protein>
    <recommendedName>
        <fullName evidence="4">SH3 domain-containing protein</fullName>
    </recommendedName>
</protein>
<reference evidence="5 6" key="1">
    <citation type="journal article" date="2012" name="New Phytol.">
        <title>Insight into trade-off between wood decay and parasitism from the genome of a fungal forest pathogen.</title>
        <authorList>
            <person name="Olson A."/>
            <person name="Aerts A."/>
            <person name="Asiegbu F."/>
            <person name="Belbahri L."/>
            <person name="Bouzid O."/>
            <person name="Broberg A."/>
            <person name="Canback B."/>
            <person name="Coutinho P.M."/>
            <person name="Cullen D."/>
            <person name="Dalman K."/>
            <person name="Deflorio G."/>
            <person name="van Diepen L.T."/>
            <person name="Dunand C."/>
            <person name="Duplessis S."/>
            <person name="Durling M."/>
            <person name="Gonthier P."/>
            <person name="Grimwood J."/>
            <person name="Fossdal C.G."/>
            <person name="Hansson D."/>
            <person name="Henrissat B."/>
            <person name="Hietala A."/>
            <person name="Himmelstrand K."/>
            <person name="Hoffmeister D."/>
            <person name="Hogberg N."/>
            <person name="James T.Y."/>
            <person name="Karlsson M."/>
            <person name="Kohler A."/>
            <person name="Kues U."/>
            <person name="Lee Y.H."/>
            <person name="Lin Y.C."/>
            <person name="Lind M."/>
            <person name="Lindquist E."/>
            <person name="Lombard V."/>
            <person name="Lucas S."/>
            <person name="Lunden K."/>
            <person name="Morin E."/>
            <person name="Murat C."/>
            <person name="Park J."/>
            <person name="Raffaello T."/>
            <person name="Rouze P."/>
            <person name="Salamov A."/>
            <person name="Schmutz J."/>
            <person name="Solheim H."/>
            <person name="Stahlberg J."/>
            <person name="Velez H."/>
            <person name="de Vries R.P."/>
            <person name="Wiebenga A."/>
            <person name="Woodward S."/>
            <person name="Yakovlev I."/>
            <person name="Garbelotto M."/>
            <person name="Martin F."/>
            <person name="Grigoriev I.V."/>
            <person name="Stenlid J."/>
        </authorList>
    </citation>
    <scope>NUCLEOTIDE SEQUENCE [LARGE SCALE GENOMIC DNA]</scope>
    <source>
        <strain evidence="5 6">TC 32-1</strain>
    </source>
</reference>
<evidence type="ECO:0000256" key="3">
    <source>
        <dbReference type="SAM" id="Phobius"/>
    </source>
</evidence>
<dbReference type="InterPro" id="IPR048266">
    <property type="entry name" value="Rax2-like_second"/>
</dbReference>
<keyword evidence="1 2" id="KW-0728">SH3 domain</keyword>
<dbReference type="OrthoDB" id="2503993at2759"/>
<dbReference type="Pfam" id="PF00018">
    <property type="entry name" value="SH3_1"/>
    <property type="match status" value="1"/>
</dbReference>
<dbReference type="InterPro" id="IPR024982">
    <property type="entry name" value="Rax2-like_C"/>
</dbReference>
<dbReference type="Gene3D" id="2.120.10.80">
    <property type="entry name" value="Kelch-type beta propeller"/>
    <property type="match status" value="1"/>
</dbReference>
<dbReference type="SUPFAM" id="SSF50044">
    <property type="entry name" value="SH3-domain"/>
    <property type="match status" value="1"/>
</dbReference>
<dbReference type="STRING" id="747525.W4K6R4"/>
<dbReference type="Pfam" id="PF20842">
    <property type="entry name" value="Rax2_2"/>
    <property type="match status" value="1"/>
</dbReference>
<proteinExistence type="predicted"/>
<dbReference type="InterPro" id="IPR015915">
    <property type="entry name" value="Kelch-typ_b-propeller"/>
</dbReference>
<dbReference type="InterPro" id="IPR001452">
    <property type="entry name" value="SH3_domain"/>
</dbReference>
<dbReference type="GO" id="GO:1902929">
    <property type="term" value="C:plasma membrane of growing cell tip"/>
    <property type="evidence" value="ECO:0007669"/>
    <property type="project" value="TreeGrafter"/>
</dbReference>
<dbReference type="PANTHER" id="PTHR31778">
    <property type="entry name" value="BUD SITE SELECTION PROTEIN RAX2"/>
    <property type="match status" value="1"/>
</dbReference>
<organism evidence="5 6">
    <name type="scientific">Heterobasidion irregulare (strain TC 32-1)</name>
    <dbReference type="NCBI Taxonomy" id="747525"/>
    <lineage>
        <taxon>Eukaryota</taxon>
        <taxon>Fungi</taxon>
        <taxon>Dikarya</taxon>
        <taxon>Basidiomycota</taxon>
        <taxon>Agaricomycotina</taxon>
        <taxon>Agaricomycetes</taxon>
        <taxon>Russulales</taxon>
        <taxon>Bondarzewiaceae</taxon>
        <taxon>Heterobasidion</taxon>
        <taxon>Heterobasidion annosum species complex</taxon>
    </lineage>
</organism>
<feature type="transmembrane region" description="Helical" evidence="3">
    <location>
        <begin position="1206"/>
        <end position="1237"/>
    </location>
</feature>
<dbReference type="InterPro" id="IPR011043">
    <property type="entry name" value="Gal_Oxase/kelch_b-propeller"/>
</dbReference>
<dbReference type="InterPro" id="IPR036028">
    <property type="entry name" value="SH3-like_dom_sf"/>
</dbReference>
<dbReference type="InParanoid" id="W4K6R4"/>
<dbReference type="Pfam" id="PF20843">
    <property type="entry name" value="Rax2_3"/>
    <property type="match status" value="1"/>
</dbReference>
<name>W4K6R4_HETIT</name>
<dbReference type="KEGG" id="hir:HETIRDRAFT_385738"/>
<evidence type="ECO:0000313" key="5">
    <source>
        <dbReference type="EMBL" id="ETW81035.1"/>
    </source>
</evidence>
<dbReference type="RefSeq" id="XP_009547715.1">
    <property type="nucleotide sequence ID" value="XM_009549420.1"/>
</dbReference>
<dbReference type="eggNOG" id="ENOG502QQZD">
    <property type="taxonomic scope" value="Eukaryota"/>
</dbReference>
<evidence type="ECO:0000256" key="2">
    <source>
        <dbReference type="PROSITE-ProRule" id="PRU00192"/>
    </source>
</evidence>
<keyword evidence="3" id="KW-1133">Transmembrane helix</keyword>
<evidence type="ECO:0000259" key="4">
    <source>
        <dbReference type="PROSITE" id="PS50002"/>
    </source>
</evidence>
<dbReference type="SUPFAM" id="SSF101908">
    <property type="entry name" value="Putative isomerase YbhE"/>
    <property type="match status" value="1"/>
</dbReference>